<dbReference type="Proteomes" id="UP000886289">
    <property type="component" value="Unassembled WGS sequence"/>
</dbReference>
<reference evidence="2" key="1">
    <citation type="journal article" date="2020" name="mSystems">
        <title>Genome- and Community-Level Interaction Insights into Carbon Utilization and Element Cycling Functions of Hydrothermarchaeota in Hydrothermal Sediment.</title>
        <authorList>
            <person name="Zhou Z."/>
            <person name="Liu Y."/>
            <person name="Xu W."/>
            <person name="Pan J."/>
            <person name="Luo Z.H."/>
            <person name="Li M."/>
        </authorList>
    </citation>
    <scope>NUCLEOTIDE SEQUENCE [LARGE SCALE GENOMIC DNA]</scope>
    <source>
        <strain evidence="2">HyVt-233</strain>
    </source>
</reference>
<sequence>MIEIHSLSLDEFKQNLENLIKIYLNAYKDLKAYAYTHRRDVKSYLKWLYKSDPESFFIAISDKKIIGFVAGTRFWWDKTYGEIGEVHEIVVDKPYQGKGIGKMLMERILFFLQKYHDTIGLWVGEKNQRAIAFYQHLGFNIVGQVGRWLRMIKEK</sequence>
<dbReference type="Pfam" id="PF00583">
    <property type="entry name" value="Acetyltransf_1"/>
    <property type="match status" value="1"/>
</dbReference>
<comment type="caution">
    <text evidence="2">The sequence shown here is derived from an EMBL/GenBank/DDBJ whole genome shotgun (WGS) entry which is preliminary data.</text>
</comment>
<dbReference type="InterPro" id="IPR000182">
    <property type="entry name" value="GNAT_dom"/>
</dbReference>
<dbReference type="InterPro" id="IPR050276">
    <property type="entry name" value="MshD_Acetyltransferase"/>
</dbReference>
<dbReference type="EMBL" id="DRBS01000296">
    <property type="protein sequence ID" value="HDD44775.1"/>
    <property type="molecule type" value="Genomic_DNA"/>
</dbReference>
<dbReference type="PROSITE" id="PS51186">
    <property type="entry name" value="GNAT"/>
    <property type="match status" value="1"/>
</dbReference>
<gene>
    <name evidence="2" type="ORF">ENG63_07960</name>
</gene>
<name>A0A7C0U3M7_DESA2</name>
<evidence type="ECO:0000259" key="1">
    <source>
        <dbReference type="PROSITE" id="PS51186"/>
    </source>
</evidence>
<dbReference type="SUPFAM" id="SSF55729">
    <property type="entry name" value="Acyl-CoA N-acyltransferases (Nat)"/>
    <property type="match status" value="1"/>
</dbReference>
<dbReference type="InterPro" id="IPR016181">
    <property type="entry name" value="Acyl_CoA_acyltransferase"/>
</dbReference>
<organism evidence="2">
    <name type="scientific">Desulfofervidus auxilii</name>
    <dbReference type="NCBI Taxonomy" id="1621989"/>
    <lineage>
        <taxon>Bacteria</taxon>
        <taxon>Pseudomonadati</taxon>
        <taxon>Thermodesulfobacteriota</taxon>
        <taxon>Candidatus Desulfofervidia</taxon>
        <taxon>Candidatus Desulfofervidales</taxon>
        <taxon>Candidatus Desulfofervidaceae</taxon>
        <taxon>Candidatus Desulfofervidus</taxon>
    </lineage>
</organism>
<dbReference type="PANTHER" id="PTHR43617">
    <property type="entry name" value="L-AMINO ACID N-ACETYLTRANSFERASE"/>
    <property type="match status" value="1"/>
</dbReference>
<evidence type="ECO:0000313" key="2">
    <source>
        <dbReference type="EMBL" id="HDD44775.1"/>
    </source>
</evidence>
<proteinExistence type="predicted"/>
<dbReference type="Gene3D" id="3.40.630.30">
    <property type="match status" value="1"/>
</dbReference>
<dbReference type="CDD" id="cd04301">
    <property type="entry name" value="NAT_SF"/>
    <property type="match status" value="1"/>
</dbReference>
<protein>
    <submittedName>
        <fullName evidence="2">GNAT family N-acetyltransferase</fullName>
    </submittedName>
</protein>
<accession>A0A7C0U3M7</accession>
<feature type="domain" description="N-acetyltransferase" evidence="1">
    <location>
        <begin position="2"/>
        <end position="155"/>
    </location>
</feature>
<dbReference type="AlphaFoldDB" id="A0A7C0U3M7"/>
<dbReference type="GO" id="GO:0016747">
    <property type="term" value="F:acyltransferase activity, transferring groups other than amino-acyl groups"/>
    <property type="evidence" value="ECO:0007669"/>
    <property type="project" value="InterPro"/>
</dbReference>
<dbReference type="PANTHER" id="PTHR43617:SF38">
    <property type="entry name" value="N-ACETYLTRANSFERASE DOMAIN-CONTAINING PROTEIN"/>
    <property type="match status" value="1"/>
</dbReference>